<dbReference type="AlphaFoldDB" id="A0A0H4T5L5"/>
<proteinExistence type="inferred from homology"/>
<evidence type="ECO:0000259" key="6">
    <source>
        <dbReference type="Pfam" id="PF00828"/>
    </source>
</evidence>
<dbReference type="PANTHER" id="PTHR12934">
    <property type="entry name" value="50S RIBOSOMAL PROTEIN L15"/>
    <property type="match status" value="1"/>
</dbReference>
<dbReference type="EMBL" id="KT006988">
    <property type="protein sequence ID" value="AKQ02030.1"/>
    <property type="molecule type" value="Genomic_DNA"/>
</dbReference>
<protein>
    <recommendedName>
        <fullName evidence="4">Large ribosomal subunit protein uL15</fullName>
    </recommendedName>
</protein>
<dbReference type="GO" id="GO:0003735">
    <property type="term" value="F:structural constituent of ribosome"/>
    <property type="evidence" value="ECO:0007669"/>
    <property type="project" value="InterPro"/>
</dbReference>
<dbReference type="InterPro" id="IPR036227">
    <property type="entry name" value="Ribosomal_uL15/eL18_sf"/>
</dbReference>
<dbReference type="GO" id="GO:0006412">
    <property type="term" value="P:translation"/>
    <property type="evidence" value="ECO:0007669"/>
    <property type="project" value="UniProtKB-UniRule"/>
</dbReference>
<keyword evidence="4" id="KW-0699">rRNA-binding</keyword>
<evidence type="ECO:0000256" key="4">
    <source>
        <dbReference type="HAMAP-Rule" id="MF_01341"/>
    </source>
</evidence>
<dbReference type="HAMAP" id="MF_01341">
    <property type="entry name" value="Ribosomal_uL15"/>
    <property type="match status" value="1"/>
</dbReference>
<comment type="similarity">
    <text evidence="1 4">Belongs to the universal ribosomal protein uL15 family.</text>
</comment>
<dbReference type="PANTHER" id="PTHR12934:SF11">
    <property type="entry name" value="LARGE RIBOSOMAL SUBUNIT PROTEIN UL15M"/>
    <property type="match status" value="1"/>
</dbReference>
<dbReference type="Pfam" id="PF00828">
    <property type="entry name" value="Ribosomal_L27A"/>
    <property type="match status" value="1"/>
</dbReference>
<reference evidence="7" key="1">
    <citation type="journal article" date="2015" name="ISME J.">
        <title>Aquifer environment selects for microbial species cohorts in sediment and groundwater.</title>
        <authorList>
            <person name="Hug L.A."/>
            <person name="Thomas B.C."/>
            <person name="Brown C.T."/>
            <person name="Frischkorn K.R."/>
            <person name="Williams K.H."/>
            <person name="Tringe S.G."/>
            <person name="Banfield J.F."/>
        </authorList>
    </citation>
    <scope>NUCLEOTIDE SEQUENCE</scope>
</reference>
<comment type="function">
    <text evidence="4">Binds to the 23S rRNA.</text>
</comment>
<sequence>MKLHELKPVEGSKKRRKRVGRGLGSGSGTYAGRGRKGQHARSGGVKGPYFEGGNLPLVRKLPFARGVGFTPRGKIHYVPINLSDLAALDVLAVGDDEPVTPEVLHRHGLLKSAGDPVVILAYGEVTRAMTVKAHRFSESARRKIEAAGGTVETL</sequence>
<evidence type="ECO:0000256" key="5">
    <source>
        <dbReference type="SAM" id="MobiDB-lite"/>
    </source>
</evidence>
<accession>A0A0H4T5L5</accession>
<gene>
    <name evidence="4 7" type="primary">rplO</name>
</gene>
<keyword evidence="4" id="KW-0694">RNA-binding</keyword>
<feature type="region of interest" description="Disordered" evidence="5">
    <location>
        <begin position="1"/>
        <end position="47"/>
    </location>
</feature>
<feature type="compositionally biased region" description="Gly residues" evidence="5">
    <location>
        <begin position="21"/>
        <end position="31"/>
    </location>
</feature>
<feature type="compositionally biased region" description="Basic and acidic residues" evidence="5">
    <location>
        <begin position="1"/>
        <end position="12"/>
    </location>
</feature>
<organism evidence="7">
    <name type="scientific">uncultured Chloroflexi bacterium Rifle_16ft_4_minimus_3189</name>
    <dbReference type="NCBI Taxonomy" id="1665068"/>
    <lineage>
        <taxon>Bacteria</taxon>
        <taxon>Bacillati</taxon>
        <taxon>Chloroflexota</taxon>
        <taxon>environmental samples</taxon>
    </lineage>
</organism>
<evidence type="ECO:0000313" key="7">
    <source>
        <dbReference type="EMBL" id="AKQ02030.1"/>
    </source>
</evidence>
<evidence type="ECO:0000256" key="2">
    <source>
        <dbReference type="ARBA" id="ARBA00022980"/>
    </source>
</evidence>
<dbReference type="InterPro" id="IPR005749">
    <property type="entry name" value="Ribosomal_uL15_bac-type"/>
</dbReference>
<evidence type="ECO:0000256" key="3">
    <source>
        <dbReference type="ARBA" id="ARBA00023274"/>
    </source>
</evidence>
<dbReference type="InterPro" id="IPR021131">
    <property type="entry name" value="Ribosomal_uL15/eL18"/>
</dbReference>
<dbReference type="NCBIfam" id="TIGR01071">
    <property type="entry name" value="rplO_bact"/>
    <property type="match status" value="1"/>
</dbReference>
<keyword evidence="3 4" id="KW-0687">Ribonucleoprotein</keyword>
<dbReference type="InterPro" id="IPR030878">
    <property type="entry name" value="Ribosomal_uL15"/>
</dbReference>
<evidence type="ECO:0000256" key="1">
    <source>
        <dbReference type="ARBA" id="ARBA00007320"/>
    </source>
</evidence>
<dbReference type="SUPFAM" id="SSF52080">
    <property type="entry name" value="Ribosomal proteins L15p and L18e"/>
    <property type="match status" value="1"/>
</dbReference>
<dbReference type="Gene3D" id="3.100.10.10">
    <property type="match status" value="1"/>
</dbReference>
<dbReference type="GO" id="GO:0022625">
    <property type="term" value="C:cytosolic large ribosomal subunit"/>
    <property type="evidence" value="ECO:0007669"/>
    <property type="project" value="TreeGrafter"/>
</dbReference>
<feature type="domain" description="Large ribosomal subunit protein uL15/eL18" evidence="6">
    <location>
        <begin position="79"/>
        <end position="152"/>
    </location>
</feature>
<comment type="subunit">
    <text evidence="4">Part of the 50S ribosomal subunit.</text>
</comment>
<name>A0A0H4T5L5_9CHLR</name>
<dbReference type="GO" id="GO:0019843">
    <property type="term" value="F:rRNA binding"/>
    <property type="evidence" value="ECO:0007669"/>
    <property type="project" value="UniProtKB-UniRule"/>
</dbReference>
<keyword evidence="2 4" id="KW-0689">Ribosomal protein</keyword>